<proteinExistence type="predicted"/>
<sequence length="226" mass="26021">MEKFNFVRDGVIRLPLGFRFQPTDEELVFQYLKCKVFSRPLPASIIPEINVSKYDPWICQVRGKYIYYTPIDLCLTDSDLEQEKYFFSNKEAKYQIGNRSNRATSSGYWKASGTDKQITSSRNSQLVGMKKTLVFYRGKPPYDSRTDWVMHEYRLLIAGAPQPKNTPSSSSIQMEDWVLCRVFLKRRTGAEHHEATESCSSGITEISSSESDHEESSSTAGYNFFH</sequence>
<dbReference type="PANTHER" id="PTHR31744">
    <property type="entry name" value="PROTEIN CUP-SHAPED COTYLEDON 2-RELATED"/>
    <property type="match status" value="1"/>
</dbReference>
<keyword evidence="3" id="KW-0804">Transcription</keyword>
<protein>
    <submittedName>
        <fullName evidence="7">NAC domain-containing protein 83</fullName>
    </submittedName>
</protein>
<name>A0A438EYB3_VITVI</name>
<dbReference type="Gene3D" id="2.170.150.80">
    <property type="entry name" value="NAC domain"/>
    <property type="match status" value="1"/>
</dbReference>
<keyword evidence="4" id="KW-0539">Nucleus</keyword>
<organism evidence="7 8">
    <name type="scientific">Vitis vinifera</name>
    <name type="common">Grape</name>
    <dbReference type="NCBI Taxonomy" id="29760"/>
    <lineage>
        <taxon>Eukaryota</taxon>
        <taxon>Viridiplantae</taxon>
        <taxon>Streptophyta</taxon>
        <taxon>Embryophyta</taxon>
        <taxon>Tracheophyta</taxon>
        <taxon>Spermatophyta</taxon>
        <taxon>Magnoliopsida</taxon>
        <taxon>eudicotyledons</taxon>
        <taxon>Gunneridae</taxon>
        <taxon>Pentapetalae</taxon>
        <taxon>rosids</taxon>
        <taxon>Vitales</taxon>
        <taxon>Vitaceae</taxon>
        <taxon>Viteae</taxon>
        <taxon>Vitis</taxon>
    </lineage>
</organism>
<dbReference type="InterPro" id="IPR003441">
    <property type="entry name" value="NAC-dom"/>
</dbReference>
<dbReference type="GO" id="GO:0006355">
    <property type="term" value="P:regulation of DNA-templated transcription"/>
    <property type="evidence" value="ECO:0007669"/>
    <property type="project" value="InterPro"/>
</dbReference>
<feature type="compositionally biased region" description="Low complexity" evidence="5">
    <location>
        <begin position="197"/>
        <end position="209"/>
    </location>
</feature>
<dbReference type="SUPFAM" id="SSF101941">
    <property type="entry name" value="NAC domain"/>
    <property type="match status" value="1"/>
</dbReference>
<evidence type="ECO:0000313" key="8">
    <source>
        <dbReference type="Proteomes" id="UP000288805"/>
    </source>
</evidence>
<comment type="caution">
    <text evidence="7">The sequence shown here is derived from an EMBL/GenBank/DDBJ whole genome shotgun (WGS) entry which is preliminary data.</text>
</comment>
<keyword evidence="2" id="KW-0238">DNA-binding</keyword>
<feature type="region of interest" description="Disordered" evidence="5">
    <location>
        <begin position="194"/>
        <end position="226"/>
    </location>
</feature>
<evidence type="ECO:0000256" key="1">
    <source>
        <dbReference type="ARBA" id="ARBA00023015"/>
    </source>
</evidence>
<dbReference type="PROSITE" id="PS51005">
    <property type="entry name" value="NAC"/>
    <property type="match status" value="1"/>
</dbReference>
<dbReference type="Proteomes" id="UP000288805">
    <property type="component" value="Unassembled WGS sequence"/>
</dbReference>
<dbReference type="PANTHER" id="PTHR31744:SF93">
    <property type="entry name" value="NAC DOMAIN-CONTAINING PROTEIN"/>
    <property type="match status" value="1"/>
</dbReference>
<feature type="domain" description="NAC" evidence="6">
    <location>
        <begin position="14"/>
        <end position="185"/>
    </location>
</feature>
<evidence type="ECO:0000256" key="5">
    <source>
        <dbReference type="SAM" id="MobiDB-lite"/>
    </source>
</evidence>
<dbReference type="AlphaFoldDB" id="A0A438EYB3"/>
<dbReference type="InterPro" id="IPR036093">
    <property type="entry name" value="NAC_dom_sf"/>
</dbReference>
<reference evidence="7 8" key="1">
    <citation type="journal article" date="2018" name="PLoS Genet.">
        <title>Population sequencing reveals clonal diversity and ancestral inbreeding in the grapevine cultivar Chardonnay.</title>
        <authorList>
            <person name="Roach M.J."/>
            <person name="Johnson D.L."/>
            <person name="Bohlmann J."/>
            <person name="van Vuuren H.J."/>
            <person name="Jones S.J."/>
            <person name="Pretorius I.S."/>
            <person name="Schmidt S.A."/>
            <person name="Borneman A.R."/>
        </authorList>
    </citation>
    <scope>NUCLEOTIDE SEQUENCE [LARGE SCALE GENOMIC DNA]</scope>
    <source>
        <strain evidence="8">cv. Chardonnay</strain>
        <tissue evidence="7">Leaf</tissue>
    </source>
</reference>
<dbReference type="GO" id="GO:0003677">
    <property type="term" value="F:DNA binding"/>
    <property type="evidence" value="ECO:0007669"/>
    <property type="project" value="UniProtKB-KW"/>
</dbReference>
<evidence type="ECO:0000256" key="2">
    <source>
        <dbReference type="ARBA" id="ARBA00023125"/>
    </source>
</evidence>
<evidence type="ECO:0000256" key="3">
    <source>
        <dbReference type="ARBA" id="ARBA00023163"/>
    </source>
</evidence>
<evidence type="ECO:0000313" key="7">
    <source>
        <dbReference type="EMBL" id="RVW52676.1"/>
    </source>
</evidence>
<dbReference type="Pfam" id="PF02365">
    <property type="entry name" value="NAM"/>
    <property type="match status" value="1"/>
</dbReference>
<dbReference type="EMBL" id="QGNW01001166">
    <property type="protein sequence ID" value="RVW52676.1"/>
    <property type="molecule type" value="Genomic_DNA"/>
</dbReference>
<accession>A0A438EYB3</accession>
<evidence type="ECO:0000256" key="4">
    <source>
        <dbReference type="ARBA" id="ARBA00023242"/>
    </source>
</evidence>
<gene>
    <name evidence="7" type="primary">NAC083_1</name>
    <name evidence="7" type="ORF">CK203_068790</name>
</gene>
<evidence type="ECO:0000259" key="6">
    <source>
        <dbReference type="PROSITE" id="PS51005"/>
    </source>
</evidence>
<keyword evidence="1" id="KW-0805">Transcription regulation</keyword>